<keyword evidence="1" id="KW-0472">Membrane</keyword>
<keyword evidence="1" id="KW-1133">Transmembrane helix</keyword>
<dbReference type="RefSeq" id="WP_354197597.1">
    <property type="nucleotide sequence ID" value="NZ_JBEPLW010000014.1"/>
</dbReference>
<reference evidence="2 3" key="1">
    <citation type="submission" date="2024-06" db="EMBL/GenBank/DDBJ databases">
        <title>Genomic Encyclopedia of Type Strains, Phase IV (KMG-IV): sequencing the most valuable type-strain genomes for metagenomic binning, comparative biology and taxonomic classification.</title>
        <authorList>
            <person name="Goeker M."/>
        </authorList>
    </citation>
    <scope>NUCLEOTIDE SEQUENCE [LARGE SCALE GENOMIC DNA]</scope>
    <source>
        <strain evidence="2 3">DSM 26128</strain>
    </source>
</reference>
<dbReference type="Proteomes" id="UP001549099">
    <property type="component" value="Unassembled WGS sequence"/>
</dbReference>
<dbReference type="InterPro" id="IPR010718">
    <property type="entry name" value="DUF1294"/>
</dbReference>
<organism evidence="2 3">
    <name type="scientific">Bhargavaea ullalensis</name>
    <dbReference type="NCBI Taxonomy" id="1265685"/>
    <lineage>
        <taxon>Bacteria</taxon>
        <taxon>Bacillati</taxon>
        <taxon>Bacillota</taxon>
        <taxon>Bacilli</taxon>
        <taxon>Bacillales</taxon>
        <taxon>Caryophanaceae</taxon>
        <taxon>Bhargavaea</taxon>
    </lineage>
</organism>
<feature type="transmembrane region" description="Helical" evidence="1">
    <location>
        <begin position="6"/>
        <end position="22"/>
    </location>
</feature>
<keyword evidence="3" id="KW-1185">Reference proteome</keyword>
<dbReference type="InterPro" id="IPR012156">
    <property type="entry name" value="Cold_shock_CspA"/>
</dbReference>
<dbReference type="PIRSF" id="PIRSF002599">
    <property type="entry name" value="Cold_shock_A"/>
    <property type="match status" value="1"/>
</dbReference>
<feature type="transmembrane region" description="Helical" evidence="1">
    <location>
        <begin position="67"/>
        <end position="85"/>
    </location>
</feature>
<proteinExistence type="predicted"/>
<keyword evidence="1" id="KW-0812">Transmembrane</keyword>
<gene>
    <name evidence="2" type="ORF">ABID49_001878</name>
</gene>
<dbReference type="EMBL" id="JBEPLW010000014">
    <property type="protein sequence ID" value="MET3575971.1"/>
    <property type="molecule type" value="Genomic_DNA"/>
</dbReference>
<sequence>MENVLITWVGIMSLYGFTLMGLDKRRAKQKQWRIPEKTLWTVALLGGGIGSYLGMQVFRHKTLHTSFRLGFLSLSLFYAGVCLWLKVSA</sequence>
<accession>A0ABV2GCG1</accession>
<evidence type="ECO:0000313" key="2">
    <source>
        <dbReference type="EMBL" id="MET3575971.1"/>
    </source>
</evidence>
<evidence type="ECO:0000313" key="3">
    <source>
        <dbReference type="Proteomes" id="UP001549099"/>
    </source>
</evidence>
<feature type="transmembrane region" description="Helical" evidence="1">
    <location>
        <begin position="38"/>
        <end position="55"/>
    </location>
</feature>
<dbReference type="Pfam" id="PF06961">
    <property type="entry name" value="DUF1294"/>
    <property type="match status" value="1"/>
</dbReference>
<evidence type="ECO:0000256" key="1">
    <source>
        <dbReference type="SAM" id="Phobius"/>
    </source>
</evidence>
<protein>
    <submittedName>
        <fullName evidence="2">Uncharacterized membrane protein YsdA (DUF1294 family)</fullName>
    </submittedName>
</protein>
<comment type="caution">
    <text evidence="2">The sequence shown here is derived from an EMBL/GenBank/DDBJ whole genome shotgun (WGS) entry which is preliminary data.</text>
</comment>
<name>A0ABV2GCG1_9BACL</name>